<gene>
    <name evidence="2" type="ORF">NBRC116591_02690</name>
</gene>
<sequence>MKKQLLISALGLAALSPVLHADTLGIYAGVGSWNPEYSGDIGRSGLDIEDLGFDDDDYSFAYIALEHPIPILPNIKLQRTEMDTDEVATLTETFEFDDITFDVNETVATELDLTHTDAIFYYEVLDNVVSLDLGLNIRTFDGEATVAGETTGVESIDIDASVPMGYAKIQFDLPFTGFYVGADANYVTFEGSTLSDFTVKGGYAYESVIDLGVEVGYRSINLELDDLDDFDTDITIDGIYAALTFHF</sequence>
<evidence type="ECO:0000256" key="1">
    <source>
        <dbReference type="SAM" id="SignalP"/>
    </source>
</evidence>
<evidence type="ECO:0000313" key="3">
    <source>
        <dbReference type="Proteomes" id="UP001465153"/>
    </source>
</evidence>
<reference evidence="2 3" key="1">
    <citation type="submission" date="2024-04" db="EMBL/GenBank/DDBJ databases">
        <title>Draft genome sequence of Sessilibacter corallicola NBRC 116591.</title>
        <authorList>
            <person name="Miyakawa T."/>
            <person name="Kusuya Y."/>
            <person name="Miura T."/>
        </authorList>
    </citation>
    <scope>NUCLEOTIDE SEQUENCE [LARGE SCALE GENOMIC DNA]</scope>
    <source>
        <strain evidence="2 3">KU-00831-HH</strain>
    </source>
</reference>
<evidence type="ECO:0000313" key="2">
    <source>
        <dbReference type="EMBL" id="GAA6166459.1"/>
    </source>
</evidence>
<accession>A0ABQ0A473</accession>
<name>A0ABQ0A473_9GAMM</name>
<proteinExistence type="predicted"/>
<feature type="chain" id="PRO_5046261519" evidence="1">
    <location>
        <begin position="22"/>
        <end position="247"/>
    </location>
</feature>
<keyword evidence="1" id="KW-0732">Signal</keyword>
<dbReference type="InterPro" id="IPR026387">
    <property type="entry name" value="OMP_w_GlyGly"/>
</dbReference>
<protein>
    <submittedName>
        <fullName evidence="2">TIGR04219 family outer membrane beta-barrel protein</fullName>
    </submittedName>
</protein>
<keyword evidence="3" id="KW-1185">Reference proteome</keyword>
<dbReference type="NCBIfam" id="TIGR04219">
    <property type="entry name" value="OMP_w_GlyGly"/>
    <property type="match status" value="1"/>
</dbReference>
<dbReference type="EMBL" id="BAABWN010000001">
    <property type="protein sequence ID" value="GAA6166459.1"/>
    <property type="molecule type" value="Genomic_DNA"/>
</dbReference>
<dbReference type="InterPro" id="IPR011250">
    <property type="entry name" value="OMP/PagP_B-barrel"/>
</dbReference>
<dbReference type="Proteomes" id="UP001465153">
    <property type="component" value="Unassembled WGS sequence"/>
</dbReference>
<organism evidence="2 3">
    <name type="scientific">Sessilibacter corallicola</name>
    <dbReference type="NCBI Taxonomy" id="2904075"/>
    <lineage>
        <taxon>Bacteria</taxon>
        <taxon>Pseudomonadati</taxon>
        <taxon>Pseudomonadota</taxon>
        <taxon>Gammaproteobacteria</taxon>
        <taxon>Cellvibrionales</taxon>
        <taxon>Cellvibrionaceae</taxon>
        <taxon>Sessilibacter</taxon>
    </lineage>
</organism>
<feature type="signal peptide" evidence="1">
    <location>
        <begin position="1"/>
        <end position="21"/>
    </location>
</feature>
<comment type="caution">
    <text evidence="2">The sequence shown here is derived from an EMBL/GenBank/DDBJ whole genome shotgun (WGS) entry which is preliminary data.</text>
</comment>
<dbReference type="SUPFAM" id="SSF56925">
    <property type="entry name" value="OMPA-like"/>
    <property type="match status" value="1"/>
</dbReference>
<dbReference type="RefSeq" id="WP_233086512.1">
    <property type="nucleotide sequence ID" value="NZ_BAABWN010000001.1"/>
</dbReference>